<dbReference type="PROSITE" id="PS00086">
    <property type="entry name" value="CYTOCHROME_P450"/>
    <property type="match status" value="1"/>
</dbReference>
<dbReference type="PRINTS" id="PR00385">
    <property type="entry name" value="P450"/>
</dbReference>
<gene>
    <name evidence="6" type="ORF">VFPBJ_05136</name>
</gene>
<comment type="caution">
    <text evidence="6">The sequence shown here is derived from an EMBL/GenBank/DDBJ whole genome shotgun (WGS) entry which is preliminary data.</text>
</comment>
<dbReference type="PANTHER" id="PTHR24305:SF147">
    <property type="entry name" value="P450, PUTATIVE (EUROFUNG)-RELATED"/>
    <property type="match status" value="1"/>
</dbReference>
<dbReference type="PANTHER" id="PTHR24305">
    <property type="entry name" value="CYTOCHROME P450"/>
    <property type="match status" value="1"/>
</dbReference>
<comment type="cofactor">
    <cofactor evidence="1 5">
        <name>heme</name>
        <dbReference type="ChEBI" id="CHEBI:30413"/>
    </cofactor>
</comment>
<dbReference type="Gene3D" id="1.10.630.10">
    <property type="entry name" value="Cytochrome P450"/>
    <property type="match status" value="1"/>
</dbReference>
<feature type="binding site" description="axial binding residue" evidence="5">
    <location>
        <position position="1004"/>
    </location>
    <ligand>
        <name>heme</name>
        <dbReference type="ChEBI" id="CHEBI:30413"/>
    </ligand>
    <ligandPart>
        <name>Fe</name>
        <dbReference type="ChEBI" id="CHEBI:18248"/>
    </ligandPart>
</feature>
<dbReference type="GO" id="GO:0005506">
    <property type="term" value="F:iron ion binding"/>
    <property type="evidence" value="ECO:0007669"/>
    <property type="project" value="InterPro"/>
</dbReference>
<keyword evidence="2 5" id="KW-0349">Heme</keyword>
<dbReference type="InterPro" id="IPR001128">
    <property type="entry name" value="Cyt_P450"/>
</dbReference>
<evidence type="ECO:0000256" key="4">
    <source>
        <dbReference type="ARBA" id="ARBA00023004"/>
    </source>
</evidence>
<dbReference type="InterPro" id="IPR036396">
    <property type="entry name" value="Cyt_P450_sf"/>
</dbReference>
<organism evidence="6 7">
    <name type="scientific">Purpureocillium lilacinum</name>
    <name type="common">Paecilomyces lilacinus</name>
    <dbReference type="NCBI Taxonomy" id="33203"/>
    <lineage>
        <taxon>Eukaryota</taxon>
        <taxon>Fungi</taxon>
        <taxon>Dikarya</taxon>
        <taxon>Ascomycota</taxon>
        <taxon>Pezizomycotina</taxon>
        <taxon>Sordariomycetes</taxon>
        <taxon>Hypocreomycetidae</taxon>
        <taxon>Hypocreales</taxon>
        <taxon>Ophiocordycipitaceae</taxon>
        <taxon>Purpureocillium</taxon>
    </lineage>
</organism>
<keyword evidence="4 5" id="KW-0408">Iron</keyword>
<sequence length="1065" mass="119320">MTGSEGPRNEGATRVGPKTVRWRENGEGVETLMPLLQDLYWKSVEKEIRGLIPALTELMLCAPNPTPVEVIPAWPAPERLNQFAKAWSYVHLSDEDRKSILAETQRGALITPREQPNISYDGPHVMIRDWPDDDPDVIRKVAVGPDPLEPWQHRRKIWMAFERRHTTRTLAVAKQVCGGLFAKAMPSWAPVEDRAVYLLVQAATDYDACLNMMSTASLRTRLHNAAAKITSALRNDLSDTVDRQLCLISTLLCDESTRLEWSPFLNNCQKFCNKLLGPEFFRSVHYHPSGREAPGSPAHNPTLRPYLHSFAAPSTFPLLHDDAGDGLRLRRSDLGAYMSSLHHAEDFVSFALARKLTLPTARTGKDGFGTRVDLILATKCGLTCGHNESRFWHLQQMTTAVIRMSDHVFEDPFSAMTLLSSHLYRPRSLYIDERGSPWGSGGHSTGDLQRQWAENRIYGLVAMDVFLSFTRCVHLATRSIVRGRLAAGSTSLGFRESLSPTDGRPAFVRKSEDSEVRSLNDVFVGDWDMEPLVPPRHSAFQPVKVMFDAVASGSGAAIIGLVLAATWIAYQLLRGVYNISPLHPLYRIPGPKLAAATYWPEFYHDVILFGRYSGQIRSMHEKYGPIVRVSPHEVHCDDPKFADEIYATSGRKRDKPQHQINGSALGHSGFGTMDHDLHRIRRIPLAKFFSRSMISRLESDVRALAQKLCDKLLAHADKPAFDVTMAYSCFTSDAISGYCFGEPFGFLEQEGWYPNFREPTAAILKPVFIFRFFPFLKALTVLGEYLVDYLPEDTALLIRTLKIEIPNMIKKTKADMDAGIQYDRPTIFGSLLESDLETHEKQPQRLADEATAVVGAGTETTSWALGVITYHLLTKPELLQKLRAELSGVVDDPLKLPSWTVLEKLPFMGAVIQEGLRLSFGVAARTARVPTRENLVYQGEFNKKPVQHVIPRGYAIGMSAAITHLDDRLFKNPQEFAPERWLGDENRTELERGMLPFSKGSRACLGMNLALCELNLALAAVALRVMPHMNLFETTDRDVRYDHDMFVPMAEAGSTGVRVKISPSN</sequence>
<dbReference type="Proteomes" id="UP000078240">
    <property type="component" value="Unassembled WGS sequence"/>
</dbReference>
<dbReference type="PRINTS" id="PR00463">
    <property type="entry name" value="EP450I"/>
</dbReference>
<dbReference type="EMBL" id="LSBH01000004">
    <property type="protein sequence ID" value="OAQ79551.1"/>
    <property type="molecule type" value="Genomic_DNA"/>
</dbReference>
<evidence type="ECO:0000313" key="7">
    <source>
        <dbReference type="Proteomes" id="UP000078240"/>
    </source>
</evidence>
<dbReference type="Pfam" id="PF00067">
    <property type="entry name" value="p450"/>
    <property type="match status" value="1"/>
</dbReference>
<dbReference type="InterPro" id="IPR050121">
    <property type="entry name" value="Cytochrome_P450_monoxygenase"/>
</dbReference>
<proteinExistence type="predicted"/>
<dbReference type="GO" id="GO:0004497">
    <property type="term" value="F:monooxygenase activity"/>
    <property type="evidence" value="ECO:0007669"/>
    <property type="project" value="InterPro"/>
</dbReference>
<dbReference type="GO" id="GO:0016705">
    <property type="term" value="F:oxidoreductase activity, acting on paired donors, with incorporation or reduction of molecular oxygen"/>
    <property type="evidence" value="ECO:0007669"/>
    <property type="project" value="InterPro"/>
</dbReference>
<reference evidence="6 7" key="1">
    <citation type="submission" date="2016-01" db="EMBL/GenBank/DDBJ databases">
        <title>Biosynthesis of antibiotic leucinostatins and their inhibition on Phytophthora in bio-control Purpureocillium lilacinum.</title>
        <authorList>
            <person name="Wang G."/>
            <person name="Liu Z."/>
            <person name="Lin R."/>
            <person name="Li E."/>
            <person name="Mao Z."/>
            <person name="Ling J."/>
            <person name="Yin W."/>
            <person name="Xie B."/>
        </authorList>
    </citation>
    <scope>NUCLEOTIDE SEQUENCE [LARGE SCALE GENOMIC DNA]</scope>
    <source>
        <strain evidence="6">PLBJ-1</strain>
    </source>
</reference>
<dbReference type="InterPro" id="IPR017972">
    <property type="entry name" value="Cyt_P450_CS"/>
</dbReference>
<evidence type="ECO:0000313" key="6">
    <source>
        <dbReference type="EMBL" id="OAQ79551.1"/>
    </source>
</evidence>
<name>A0A179GQI5_PURLI</name>
<dbReference type="AlphaFoldDB" id="A0A179GQI5"/>
<dbReference type="SUPFAM" id="SSF48264">
    <property type="entry name" value="Cytochrome P450"/>
    <property type="match status" value="1"/>
</dbReference>
<evidence type="ECO:0000256" key="5">
    <source>
        <dbReference type="PIRSR" id="PIRSR602401-1"/>
    </source>
</evidence>
<evidence type="ECO:0000256" key="3">
    <source>
        <dbReference type="ARBA" id="ARBA00022723"/>
    </source>
</evidence>
<evidence type="ECO:0000256" key="1">
    <source>
        <dbReference type="ARBA" id="ARBA00001971"/>
    </source>
</evidence>
<dbReference type="CDD" id="cd11062">
    <property type="entry name" value="CYP58-like"/>
    <property type="match status" value="1"/>
</dbReference>
<evidence type="ECO:0000256" key="2">
    <source>
        <dbReference type="ARBA" id="ARBA00022617"/>
    </source>
</evidence>
<dbReference type="GO" id="GO:0020037">
    <property type="term" value="F:heme binding"/>
    <property type="evidence" value="ECO:0007669"/>
    <property type="project" value="InterPro"/>
</dbReference>
<keyword evidence="3 5" id="KW-0479">Metal-binding</keyword>
<dbReference type="InterPro" id="IPR002401">
    <property type="entry name" value="Cyt_P450_E_grp-I"/>
</dbReference>
<accession>A0A179GQI5</accession>
<protein>
    <submittedName>
        <fullName evidence="6">Trichodiene oxygenase</fullName>
    </submittedName>
</protein>